<dbReference type="AlphaFoldDB" id="A0A9Q0L1V7"/>
<organism evidence="2 3">
    <name type="scientific">Protea cynaroides</name>
    <dbReference type="NCBI Taxonomy" id="273540"/>
    <lineage>
        <taxon>Eukaryota</taxon>
        <taxon>Viridiplantae</taxon>
        <taxon>Streptophyta</taxon>
        <taxon>Embryophyta</taxon>
        <taxon>Tracheophyta</taxon>
        <taxon>Spermatophyta</taxon>
        <taxon>Magnoliopsida</taxon>
        <taxon>Proteales</taxon>
        <taxon>Proteaceae</taxon>
        <taxon>Protea</taxon>
    </lineage>
</organism>
<evidence type="ECO:0000313" key="3">
    <source>
        <dbReference type="Proteomes" id="UP001141806"/>
    </source>
</evidence>
<feature type="domain" description="F-box" evidence="1">
    <location>
        <begin position="57"/>
        <end position="105"/>
    </location>
</feature>
<proteinExistence type="predicted"/>
<accession>A0A9Q0L1V7</accession>
<evidence type="ECO:0000259" key="1">
    <source>
        <dbReference type="PROSITE" id="PS50181"/>
    </source>
</evidence>
<dbReference type="PROSITE" id="PS50181">
    <property type="entry name" value="FBOX"/>
    <property type="match status" value="1"/>
</dbReference>
<dbReference type="InterPro" id="IPR045286">
    <property type="entry name" value="FBS1-like"/>
</dbReference>
<comment type="caution">
    <text evidence="2">The sequence shown here is derived from an EMBL/GenBank/DDBJ whole genome shotgun (WGS) entry which is preliminary data.</text>
</comment>
<dbReference type="OrthoDB" id="786450at2759"/>
<dbReference type="PANTHER" id="PTHR34049:SF1">
    <property type="entry name" value="F-BOX PROTEIN SKIP27"/>
    <property type="match status" value="1"/>
</dbReference>
<reference evidence="2" key="1">
    <citation type="journal article" date="2023" name="Plant J.">
        <title>The genome of the king protea, Protea cynaroides.</title>
        <authorList>
            <person name="Chang J."/>
            <person name="Duong T.A."/>
            <person name="Schoeman C."/>
            <person name="Ma X."/>
            <person name="Roodt D."/>
            <person name="Barker N."/>
            <person name="Li Z."/>
            <person name="Van de Peer Y."/>
            <person name="Mizrachi E."/>
        </authorList>
    </citation>
    <scope>NUCLEOTIDE SEQUENCE</scope>
    <source>
        <tissue evidence="2">Young leaves</tissue>
    </source>
</reference>
<gene>
    <name evidence="2" type="ORF">NE237_031800</name>
</gene>
<keyword evidence="3" id="KW-1185">Reference proteome</keyword>
<dbReference type="Proteomes" id="UP001141806">
    <property type="component" value="Unassembled WGS sequence"/>
</dbReference>
<dbReference type="InterPro" id="IPR001810">
    <property type="entry name" value="F-box_dom"/>
</dbReference>
<dbReference type="InterPro" id="IPR036047">
    <property type="entry name" value="F-box-like_dom_sf"/>
</dbReference>
<dbReference type="EMBL" id="JAMYWD010000001">
    <property type="protein sequence ID" value="KAJ4980963.1"/>
    <property type="molecule type" value="Genomic_DNA"/>
</dbReference>
<dbReference type="PANTHER" id="PTHR34049">
    <property type="entry name" value="F-BOX PROTEIN SKIP27"/>
    <property type="match status" value="1"/>
</dbReference>
<name>A0A9Q0L1V7_9MAGN</name>
<dbReference type="SUPFAM" id="SSF81383">
    <property type="entry name" value="F-box domain"/>
    <property type="match status" value="1"/>
</dbReference>
<dbReference type="CDD" id="cd09917">
    <property type="entry name" value="F-box_SF"/>
    <property type="match status" value="1"/>
</dbReference>
<dbReference type="Pfam" id="PF12937">
    <property type="entry name" value="F-box-like"/>
    <property type="match status" value="1"/>
</dbReference>
<evidence type="ECO:0000313" key="2">
    <source>
        <dbReference type="EMBL" id="KAJ4980963.1"/>
    </source>
</evidence>
<protein>
    <recommendedName>
        <fullName evidence="1">F-box domain-containing protein</fullName>
    </recommendedName>
</protein>
<sequence>MALVKSYNCLNALNVDAVVLIHCTRTIGRKRITLSNRLAMEMLPRISHCRSPSKIEKSLLEALPQEILIRILCCVDHDDLKQLMLVSKLIRDTTLIAKKSHFTYSTPRAKISGLRSSGSDLEHDCLEAPNAPKQRKKCPRSRISRKKLSDISVALFRSPEGEWLSRDALCVHREGFE</sequence>